<dbReference type="EC" id="2.7.4.9" evidence="3"/>
<comment type="similarity">
    <text evidence="2">Belongs to the thymidylate kinase family.</text>
</comment>
<keyword evidence="9" id="KW-0067">ATP-binding</keyword>
<comment type="pathway">
    <text evidence="1">Pyrimidine metabolism; dTTP biosynthesis.</text>
</comment>
<dbReference type="InterPro" id="IPR039430">
    <property type="entry name" value="Thymidylate_kin-like_dom"/>
</dbReference>
<dbReference type="GO" id="GO:0004798">
    <property type="term" value="F:dTMP kinase activity"/>
    <property type="evidence" value="ECO:0007669"/>
    <property type="project" value="UniProtKB-EC"/>
</dbReference>
<gene>
    <name evidence="11" type="ORF">CANVERA_P1641</name>
</gene>
<evidence type="ECO:0000256" key="9">
    <source>
        <dbReference type="ARBA" id="ARBA00022840"/>
    </source>
</evidence>
<dbReference type="GO" id="GO:0005524">
    <property type="term" value="F:ATP binding"/>
    <property type="evidence" value="ECO:0007669"/>
    <property type="project" value="UniProtKB-KW"/>
</dbReference>
<evidence type="ECO:0000256" key="4">
    <source>
        <dbReference type="ARBA" id="ARBA00017144"/>
    </source>
</evidence>
<dbReference type="Proteomes" id="UP001152885">
    <property type="component" value="Unassembled WGS sequence"/>
</dbReference>
<dbReference type="FunFam" id="3.40.50.300:FF:000679">
    <property type="entry name" value="Thymidylate kinase"/>
    <property type="match status" value="1"/>
</dbReference>
<accession>A0A9W4TUH1</accession>
<dbReference type="GO" id="GO:0004550">
    <property type="term" value="F:nucleoside diphosphate kinase activity"/>
    <property type="evidence" value="ECO:0007669"/>
    <property type="project" value="TreeGrafter"/>
</dbReference>
<dbReference type="HAMAP" id="MF_00165">
    <property type="entry name" value="Thymidylate_kinase"/>
    <property type="match status" value="1"/>
</dbReference>
<dbReference type="InterPro" id="IPR027417">
    <property type="entry name" value="P-loop_NTPase"/>
</dbReference>
<keyword evidence="6" id="KW-0545">Nucleotide biosynthesis</keyword>
<organism evidence="11 12">
    <name type="scientific">Candida verbasci</name>
    <dbReference type="NCBI Taxonomy" id="1227364"/>
    <lineage>
        <taxon>Eukaryota</taxon>
        <taxon>Fungi</taxon>
        <taxon>Dikarya</taxon>
        <taxon>Ascomycota</taxon>
        <taxon>Saccharomycotina</taxon>
        <taxon>Pichiomycetes</taxon>
        <taxon>Debaryomycetaceae</taxon>
        <taxon>Candida/Lodderomyces clade</taxon>
        <taxon>Candida</taxon>
    </lineage>
</organism>
<evidence type="ECO:0000256" key="3">
    <source>
        <dbReference type="ARBA" id="ARBA00012980"/>
    </source>
</evidence>
<protein>
    <recommendedName>
        <fullName evidence="4">Thymidylate kinase</fullName>
        <ecNumber evidence="3">2.7.4.9</ecNumber>
    </recommendedName>
</protein>
<comment type="caution">
    <text evidence="11">The sequence shown here is derived from an EMBL/GenBank/DDBJ whole genome shotgun (WGS) entry which is preliminary data.</text>
</comment>
<dbReference type="EMBL" id="CANTUO010000001">
    <property type="protein sequence ID" value="CAI5757124.1"/>
    <property type="molecule type" value="Genomic_DNA"/>
</dbReference>
<evidence type="ECO:0000256" key="5">
    <source>
        <dbReference type="ARBA" id="ARBA00022679"/>
    </source>
</evidence>
<dbReference type="GO" id="GO:0005634">
    <property type="term" value="C:nucleus"/>
    <property type="evidence" value="ECO:0007669"/>
    <property type="project" value="TreeGrafter"/>
</dbReference>
<dbReference type="GO" id="GO:0006233">
    <property type="term" value="P:dTDP biosynthetic process"/>
    <property type="evidence" value="ECO:0007669"/>
    <property type="project" value="InterPro"/>
</dbReference>
<evidence type="ECO:0000259" key="10">
    <source>
        <dbReference type="Pfam" id="PF02223"/>
    </source>
</evidence>
<keyword evidence="5" id="KW-0808">Transferase</keyword>
<dbReference type="NCBIfam" id="TIGR00041">
    <property type="entry name" value="DTMP_kinase"/>
    <property type="match status" value="1"/>
</dbReference>
<dbReference type="GO" id="GO:0006235">
    <property type="term" value="P:dTTP biosynthetic process"/>
    <property type="evidence" value="ECO:0007669"/>
    <property type="project" value="TreeGrafter"/>
</dbReference>
<evidence type="ECO:0000256" key="6">
    <source>
        <dbReference type="ARBA" id="ARBA00022727"/>
    </source>
</evidence>
<keyword evidence="8" id="KW-0418">Kinase</keyword>
<dbReference type="CDD" id="cd01672">
    <property type="entry name" value="TMPK"/>
    <property type="match status" value="1"/>
</dbReference>
<dbReference type="AlphaFoldDB" id="A0A9W4TUH1"/>
<keyword evidence="7" id="KW-0547">Nucleotide-binding</keyword>
<evidence type="ECO:0000313" key="11">
    <source>
        <dbReference type="EMBL" id="CAI5757124.1"/>
    </source>
</evidence>
<sequence length="213" mass="24253">MARGQLILIEGLDRSGKSTQAELIAKHLQPSKLIKFPNRSTPIGKVINEYLENKEFELTDESAHLLFSANRWEIAHEIEELLNNGNFVILDRYIYSGIAYTLSKETGPNSVLSSVDWLIGPDKGLPKPDLTIFLSLDIDEISSRKGWGNERYEMKQFQIKVKESFMKILNQDDSSIKIVEVDKSSIEQVNEKLMNVINSEMKDILIDSPINKI</sequence>
<dbReference type="PANTHER" id="PTHR10344">
    <property type="entry name" value="THYMIDYLATE KINASE"/>
    <property type="match status" value="1"/>
</dbReference>
<proteinExistence type="inferred from homology"/>
<dbReference type="PANTHER" id="PTHR10344:SF1">
    <property type="entry name" value="THYMIDYLATE KINASE"/>
    <property type="match status" value="1"/>
</dbReference>
<reference evidence="11" key="1">
    <citation type="submission" date="2022-12" db="EMBL/GenBank/DDBJ databases">
        <authorList>
            <person name="Brejova B."/>
        </authorList>
    </citation>
    <scope>NUCLEOTIDE SEQUENCE</scope>
</reference>
<dbReference type="Gene3D" id="3.40.50.300">
    <property type="entry name" value="P-loop containing nucleotide triphosphate hydrolases"/>
    <property type="match status" value="1"/>
</dbReference>
<dbReference type="OrthoDB" id="425602at2759"/>
<keyword evidence="12" id="KW-1185">Reference proteome</keyword>
<evidence type="ECO:0000256" key="1">
    <source>
        <dbReference type="ARBA" id="ARBA00004992"/>
    </source>
</evidence>
<dbReference type="GO" id="GO:0006227">
    <property type="term" value="P:dUDP biosynthetic process"/>
    <property type="evidence" value="ECO:0007669"/>
    <property type="project" value="TreeGrafter"/>
</dbReference>
<dbReference type="SUPFAM" id="SSF52540">
    <property type="entry name" value="P-loop containing nucleoside triphosphate hydrolases"/>
    <property type="match status" value="1"/>
</dbReference>
<name>A0A9W4TUH1_9ASCO</name>
<dbReference type="Pfam" id="PF02223">
    <property type="entry name" value="Thymidylate_kin"/>
    <property type="match status" value="1"/>
</dbReference>
<feature type="domain" description="Thymidylate kinase-like" evidence="10">
    <location>
        <begin position="9"/>
        <end position="192"/>
    </location>
</feature>
<dbReference type="GO" id="GO:0005829">
    <property type="term" value="C:cytosol"/>
    <property type="evidence" value="ECO:0007669"/>
    <property type="project" value="TreeGrafter"/>
</dbReference>
<evidence type="ECO:0000256" key="7">
    <source>
        <dbReference type="ARBA" id="ARBA00022741"/>
    </source>
</evidence>
<evidence type="ECO:0000313" key="12">
    <source>
        <dbReference type="Proteomes" id="UP001152885"/>
    </source>
</evidence>
<evidence type="ECO:0000256" key="2">
    <source>
        <dbReference type="ARBA" id="ARBA00009776"/>
    </source>
</evidence>
<dbReference type="InterPro" id="IPR018094">
    <property type="entry name" value="Thymidylate_kinase"/>
</dbReference>
<evidence type="ECO:0000256" key="8">
    <source>
        <dbReference type="ARBA" id="ARBA00022777"/>
    </source>
</evidence>